<evidence type="ECO:0000313" key="16">
    <source>
        <dbReference type="EMBL" id="SNR32323.1"/>
    </source>
</evidence>
<keyword evidence="9" id="KW-1133">Transmembrane helix</keyword>
<feature type="domain" description="DUF5927" evidence="15">
    <location>
        <begin position="270"/>
        <end position="546"/>
    </location>
</feature>
<evidence type="ECO:0000256" key="2">
    <source>
        <dbReference type="ARBA" id="ARBA00004648"/>
    </source>
</evidence>
<dbReference type="PANTHER" id="PTHR46025">
    <property type="entry name" value="XYLOSYLTRANSFERASE OXT"/>
    <property type="match status" value="1"/>
</dbReference>
<dbReference type="EMBL" id="SIRL01000002">
    <property type="protein sequence ID" value="TBN51945.1"/>
    <property type="molecule type" value="Genomic_DNA"/>
</dbReference>
<evidence type="ECO:0000256" key="7">
    <source>
        <dbReference type="ARBA" id="ARBA00022824"/>
    </source>
</evidence>
<dbReference type="EMBL" id="FZNM01000002">
    <property type="protein sequence ID" value="SNR32323.1"/>
    <property type="molecule type" value="Genomic_DNA"/>
</dbReference>
<dbReference type="PANTHER" id="PTHR46025:SF3">
    <property type="entry name" value="XYLOSYLTRANSFERASE OXT"/>
    <property type="match status" value="1"/>
</dbReference>
<keyword evidence="7" id="KW-0256">Endoplasmic reticulum</keyword>
<dbReference type="Proteomes" id="UP000292859">
    <property type="component" value="Unassembled WGS sequence"/>
</dbReference>
<keyword evidence="4 17" id="KW-0808">Transferase</keyword>
<dbReference type="GO" id="GO:0050650">
    <property type="term" value="P:chondroitin sulfate proteoglycan biosynthetic process"/>
    <property type="evidence" value="ECO:0007669"/>
    <property type="project" value="TreeGrafter"/>
</dbReference>
<dbReference type="GO" id="GO:0046872">
    <property type="term" value="F:metal ion binding"/>
    <property type="evidence" value="ECO:0007669"/>
    <property type="project" value="UniProtKB-KW"/>
</dbReference>
<gene>
    <name evidence="17" type="ORF">EYF88_03355</name>
    <name evidence="16" type="ORF">SAMN06265378_10248</name>
</gene>
<dbReference type="AlphaFoldDB" id="A0A238VF75"/>
<evidence type="ECO:0000256" key="1">
    <source>
        <dbReference type="ARBA" id="ARBA00004323"/>
    </source>
</evidence>
<evidence type="ECO:0000256" key="13">
    <source>
        <dbReference type="ARBA" id="ARBA00023180"/>
    </source>
</evidence>
<dbReference type="RefSeq" id="WP_089386774.1">
    <property type="nucleotide sequence ID" value="NZ_FZNM01000002.1"/>
</dbReference>
<dbReference type="InterPro" id="IPR045971">
    <property type="entry name" value="DUF5927"/>
</dbReference>
<dbReference type="Pfam" id="PF19349">
    <property type="entry name" value="DUF5927"/>
    <property type="match status" value="1"/>
</dbReference>
<reference evidence="16" key="2">
    <citation type="submission" date="2017-06" db="EMBL/GenBank/DDBJ databases">
        <authorList>
            <person name="Kim H.J."/>
            <person name="Triplett B.A."/>
        </authorList>
    </citation>
    <scope>NUCLEOTIDE SEQUENCE [LARGE SCALE GENOMIC DNA]</scope>
    <source>
        <strain evidence="16">DSM 26170</strain>
    </source>
</reference>
<evidence type="ECO:0000256" key="6">
    <source>
        <dbReference type="ARBA" id="ARBA00022723"/>
    </source>
</evidence>
<evidence type="ECO:0000256" key="9">
    <source>
        <dbReference type="ARBA" id="ARBA00022989"/>
    </source>
</evidence>
<dbReference type="InterPro" id="IPR043538">
    <property type="entry name" value="XYLT"/>
</dbReference>
<evidence type="ECO:0000256" key="8">
    <source>
        <dbReference type="ARBA" id="ARBA00022968"/>
    </source>
</evidence>
<keyword evidence="10" id="KW-0333">Golgi apparatus</keyword>
<keyword evidence="12" id="KW-1015">Disulfide bond</keyword>
<protein>
    <recommendedName>
        <fullName evidence="14">Peptide O-xylosyltransferase</fullName>
    </recommendedName>
</protein>
<accession>A0A238VF75</accession>
<keyword evidence="19" id="KW-1185">Reference proteome</keyword>
<dbReference type="GO" id="GO:0030158">
    <property type="term" value="F:protein xylosyltransferase activity"/>
    <property type="evidence" value="ECO:0007669"/>
    <property type="project" value="InterPro"/>
</dbReference>
<keyword evidence="13" id="KW-0325">Glycoprotein</keyword>
<sequence length="562" mass="63750">MTPAVRLGVVLLCHGDLDMAARLARIWTDGGAQVAIHVDAKVGAARLAGFQRALGNCDRIVFSTRHRCSWGRFSLVRATQDAAILLLDRFPDTTHVYLASGACLPLRPISDLIAYLAADPGRDHIESVSTHDVGWTVGGLNEERFTLFFPFDWKRRRWLFDRFVDWQRRRGIRRRMPAGLSPHLGSQWWCLTARTLRAILDDPRRDEFDRFFRFAWIPDESYFQTLVRRHSTRIESWSLTMAKFDHTGRPYSLYDDHAGILAESRCFVARKIWPGASGLLSQFPLPDQGHPQVDPPQPARISRIINQTVRRRVLGRPGLYMQSRFPRKDAENGKTSAPYAVLQGLTDIFPGFEGWLGRHLTGQVHGHLLDPALVEFAGRPQTGPGAISIDPQVRDHDPQGFLTSLIRITDRMQAFQFSPRDNQALNWFMATDPNAHMLVVTGAWKLPILHSGMPFDDMRRIFAQLQRIELAQLDVLNSVWVRARLSQHDLGEFLLNPRAILQDFLLQIDPHSAPIAALPAMRDLTGLDGMLRRLRNSGLRPRLTGEDLPPIELLIPERAAAE</sequence>
<comment type="subcellular location">
    <subcellularLocation>
        <location evidence="2">Endoplasmic reticulum membrane</location>
        <topology evidence="2">Single-pass type II membrane protein</topology>
    </subcellularLocation>
    <subcellularLocation>
        <location evidence="1">Golgi apparatus membrane</location>
        <topology evidence="1">Single-pass type II membrane protein</topology>
    </subcellularLocation>
</comment>
<keyword evidence="8" id="KW-0735">Signal-anchor</keyword>
<evidence type="ECO:0000259" key="15">
    <source>
        <dbReference type="Pfam" id="PF19349"/>
    </source>
</evidence>
<dbReference type="InterPro" id="IPR003406">
    <property type="entry name" value="Glyco_trans_14"/>
</dbReference>
<dbReference type="Pfam" id="PF02485">
    <property type="entry name" value="Branch"/>
    <property type="match status" value="1"/>
</dbReference>
<evidence type="ECO:0000313" key="18">
    <source>
        <dbReference type="Proteomes" id="UP000198409"/>
    </source>
</evidence>
<dbReference type="OrthoDB" id="7943907at2"/>
<proteinExistence type="predicted"/>
<evidence type="ECO:0000256" key="11">
    <source>
        <dbReference type="ARBA" id="ARBA00023136"/>
    </source>
</evidence>
<keyword evidence="6" id="KW-0479">Metal-binding</keyword>
<evidence type="ECO:0000256" key="10">
    <source>
        <dbReference type="ARBA" id="ARBA00023034"/>
    </source>
</evidence>
<reference evidence="18" key="1">
    <citation type="submission" date="2017-06" db="EMBL/GenBank/DDBJ databases">
        <authorList>
            <person name="Varghese N."/>
            <person name="Submissions S."/>
        </authorList>
    </citation>
    <scope>NUCLEOTIDE SEQUENCE [LARGE SCALE GENOMIC DNA]</scope>
    <source>
        <strain evidence="18">DSM 26170</strain>
    </source>
</reference>
<keyword evidence="3" id="KW-0328">Glycosyltransferase</keyword>
<name>A0A238VF75_9RHOB</name>
<dbReference type="GO" id="GO:0015012">
    <property type="term" value="P:heparan sulfate proteoglycan biosynthetic process"/>
    <property type="evidence" value="ECO:0007669"/>
    <property type="project" value="TreeGrafter"/>
</dbReference>
<keyword evidence="5" id="KW-0812">Transmembrane</keyword>
<evidence type="ECO:0000256" key="14">
    <source>
        <dbReference type="ARBA" id="ARBA00042865"/>
    </source>
</evidence>
<evidence type="ECO:0000256" key="3">
    <source>
        <dbReference type="ARBA" id="ARBA00022676"/>
    </source>
</evidence>
<reference evidence="17 19" key="3">
    <citation type="submission" date="2019-02" db="EMBL/GenBank/DDBJ databases">
        <authorList>
            <person name="Zhang G."/>
        </authorList>
    </citation>
    <scope>NUCLEOTIDE SEQUENCE [LARGE SCALE GENOMIC DNA]</scope>
    <source>
        <strain evidence="17 19">CMB17</strain>
    </source>
</reference>
<evidence type="ECO:0000313" key="19">
    <source>
        <dbReference type="Proteomes" id="UP000292859"/>
    </source>
</evidence>
<keyword evidence="11" id="KW-0472">Membrane</keyword>
<evidence type="ECO:0000256" key="12">
    <source>
        <dbReference type="ARBA" id="ARBA00023157"/>
    </source>
</evidence>
<evidence type="ECO:0000256" key="5">
    <source>
        <dbReference type="ARBA" id="ARBA00022692"/>
    </source>
</evidence>
<evidence type="ECO:0000313" key="17">
    <source>
        <dbReference type="EMBL" id="TBN51945.1"/>
    </source>
</evidence>
<organism evidence="16 18">
    <name type="scientific">Paracoccus sediminis</name>
    <dbReference type="NCBI Taxonomy" id="1214787"/>
    <lineage>
        <taxon>Bacteria</taxon>
        <taxon>Pseudomonadati</taxon>
        <taxon>Pseudomonadota</taxon>
        <taxon>Alphaproteobacteria</taxon>
        <taxon>Rhodobacterales</taxon>
        <taxon>Paracoccaceae</taxon>
        <taxon>Paracoccus</taxon>
    </lineage>
</organism>
<dbReference type="GO" id="GO:0016020">
    <property type="term" value="C:membrane"/>
    <property type="evidence" value="ECO:0007669"/>
    <property type="project" value="InterPro"/>
</dbReference>
<dbReference type="Proteomes" id="UP000198409">
    <property type="component" value="Unassembled WGS sequence"/>
</dbReference>
<evidence type="ECO:0000256" key="4">
    <source>
        <dbReference type="ARBA" id="ARBA00022679"/>
    </source>
</evidence>